<organism evidence="1 2">
    <name type="scientific">Flavobacterium humi</name>
    <dbReference type="NCBI Taxonomy" id="2562683"/>
    <lineage>
        <taxon>Bacteria</taxon>
        <taxon>Pseudomonadati</taxon>
        <taxon>Bacteroidota</taxon>
        <taxon>Flavobacteriia</taxon>
        <taxon>Flavobacteriales</taxon>
        <taxon>Flavobacteriaceae</taxon>
        <taxon>Flavobacterium</taxon>
    </lineage>
</organism>
<protein>
    <recommendedName>
        <fullName evidence="3">Exo-alpha-sialidase</fullName>
    </recommendedName>
</protein>
<evidence type="ECO:0008006" key="3">
    <source>
        <dbReference type="Google" id="ProtNLM"/>
    </source>
</evidence>
<sequence>MRALHLNWIFFIFLSVNCFSQNKAQLFEPETISKNDVFGLTISPNGEEAFWVHSNGGRDTLTIMQSKKIKGQWQQPEVASFSANRNWKNIDPMFSPDGKTLYFQSNRPVEGKPARKGFDIYAVKKTKNNWSEAYRLDDTLNTDASESFVSLTKNGSVYFTKENPDGKGKTDIYRSKFENGQFQAHENIGLPINTSDREANPYIDKNGKYIIYFSSKAEGNFGDVDLYISFNKNGTWSTPKNLGPEINTIEGEFCPFYHEKEKKLYFSRTKVLPNGRRVEKIYSIPFDAEQYKV</sequence>
<evidence type="ECO:0000313" key="1">
    <source>
        <dbReference type="EMBL" id="TGD58075.1"/>
    </source>
</evidence>
<dbReference type="InterPro" id="IPR011659">
    <property type="entry name" value="WD40"/>
</dbReference>
<dbReference type="OrthoDB" id="8432779at2"/>
<comment type="caution">
    <text evidence="1">The sequence shown here is derived from an EMBL/GenBank/DDBJ whole genome shotgun (WGS) entry which is preliminary data.</text>
</comment>
<evidence type="ECO:0000313" key="2">
    <source>
        <dbReference type="Proteomes" id="UP000297407"/>
    </source>
</evidence>
<name>A0A4Z0L8Z8_9FLAO</name>
<dbReference type="Proteomes" id="UP000297407">
    <property type="component" value="Unassembled WGS sequence"/>
</dbReference>
<keyword evidence="2" id="KW-1185">Reference proteome</keyword>
<dbReference type="Gene3D" id="2.120.10.30">
    <property type="entry name" value="TolB, C-terminal domain"/>
    <property type="match status" value="1"/>
</dbReference>
<gene>
    <name evidence="1" type="ORF">E4635_08685</name>
</gene>
<accession>A0A4Z0L8Z8</accession>
<dbReference type="EMBL" id="SRLH01000004">
    <property type="protein sequence ID" value="TGD58075.1"/>
    <property type="molecule type" value="Genomic_DNA"/>
</dbReference>
<dbReference type="Pfam" id="PF07676">
    <property type="entry name" value="PD40"/>
    <property type="match status" value="2"/>
</dbReference>
<dbReference type="SUPFAM" id="SSF82171">
    <property type="entry name" value="DPP6 N-terminal domain-like"/>
    <property type="match status" value="1"/>
</dbReference>
<proteinExistence type="predicted"/>
<dbReference type="InterPro" id="IPR011042">
    <property type="entry name" value="6-blade_b-propeller_TolB-like"/>
</dbReference>
<dbReference type="AlphaFoldDB" id="A0A4Z0L8Z8"/>
<reference evidence="1 2" key="1">
    <citation type="submission" date="2019-04" db="EMBL/GenBank/DDBJ databases">
        <title>Flavobacterium sp. strain DS2-A Genome sequencing and assembly.</title>
        <authorList>
            <person name="Kim I."/>
        </authorList>
    </citation>
    <scope>NUCLEOTIDE SEQUENCE [LARGE SCALE GENOMIC DNA]</scope>
    <source>
        <strain evidence="1 2">DS2-A</strain>
    </source>
</reference>